<organism evidence="3 5">
    <name type="scientific">Brucella tritici</name>
    <dbReference type="NCBI Taxonomy" id="94626"/>
    <lineage>
        <taxon>Bacteria</taxon>
        <taxon>Pseudomonadati</taxon>
        <taxon>Pseudomonadota</taxon>
        <taxon>Alphaproteobacteria</taxon>
        <taxon>Hyphomicrobiales</taxon>
        <taxon>Brucellaceae</taxon>
        <taxon>Brucella/Ochrobactrum group</taxon>
        <taxon>Brucella</taxon>
    </lineage>
</organism>
<keyword evidence="1" id="KW-1133">Transmembrane helix</keyword>
<sequence length="59" mass="6674">MEKVYIGTFDTVRTRRRARLVRWSPVICVAMTVVATSLCIAAAARLAEYHQHAIEDARV</sequence>
<accession>A0A7X6FRP5</accession>
<evidence type="ECO:0000313" key="3">
    <source>
        <dbReference type="EMBL" id="NKW09444.1"/>
    </source>
</evidence>
<comment type="caution">
    <text evidence="3">The sequence shown here is derived from an EMBL/GenBank/DDBJ whole genome shotgun (WGS) entry which is preliminary data.</text>
</comment>
<dbReference type="Proteomes" id="UP000558475">
    <property type="component" value="Unassembled WGS sequence"/>
</dbReference>
<gene>
    <name evidence="2" type="ORF">F9K91_05060</name>
    <name evidence="3" type="ORF">HGG76_05995</name>
</gene>
<dbReference type="RefSeq" id="WP_151677335.1">
    <property type="nucleotide sequence ID" value="NZ_WBWA01000003.1"/>
</dbReference>
<evidence type="ECO:0000313" key="4">
    <source>
        <dbReference type="Proteomes" id="UP000430843"/>
    </source>
</evidence>
<reference evidence="3 5" key="2">
    <citation type="submission" date="2020-04" db="EMBL/GenBank/DDBJ databases">
        <title>Whole genome sequencing of clinical and environmental type strains of Ochrobactrum.</title>
        <authorList>
            <person name="Dharne M."/>
        </authorList>
    </citation>
    <scope>NUCLEOTIDE SEQUENCE [LARGE SCALE GENOMIC DNA]</scope>
    <source>
        <strain evidence="3 5">DSM 13340</strain>
    </source>
</reference>
<keyword evidence="1" id="KW-0472">Membrane</keyword>
<reference evidence="2 4" key="1">
    <citation type="submission" date="2019-09" db="EMBL/GenBank/DDBJ databases">
        <title>Taxonomic organization of the family Brucellaceae based on a phylogenomic approach.</title>
        <authorList>
            <person name="Leclercq S."/>
            <person name="Cloeckaert A."/>
            <person name="Zygmunt M.S."/>
        </authorList>
    </citation>
    <scope>NUCLEOTIDE SEQUENCE [LARGE SCALE GENOMIC DNA]</scope>
    <source>
        <strain evidence="2 4">LMG 18957</strain>
    </source>
</reference>
<protein>
    <submittedName>
        <fullName evidence="3">Uncharacterized protein</fullName>
    </submittedName>
</protein>
<dbReference type="AlphaFoldDB" id="A0A7X6FRP5"/>
<dbReference type="EMBL" id="WBWA01000003">
    <property type="protein sequence ID" value="KAB2666553.1"/>
    <property type="molecule type" value="Genomic_DNA"/>
</dbReference>
<dbReference type="EMBL" id="JAAXZB010000001">
    <property type="protein sequence ID" value="NKW09444.1"/>
    <property type="molecule type" value="Genomic_DNA"/>
</dbReference>
<keyword evidence="1" id="KW-0812">Transmembrane</keyword>
<evidence type="ECO:0000256" key="1">
    <source>
        <dbReference type="SAM" id="Phobius"/>
    </source>
</evidence>
<feature type="transmembrane region" description="Helical" evidence="1">
    <location>
        <begin position="20"/>
        <end position="44"/>
    </location>
</feature>
<proteinExistence type="predicted"/>
<name>A0A7X6FRP5_9HYPH</name>
<evidence type="ECO:0000313" key="2">
    <source>
        <dbReference type="EMBL" id="KAB2666553.1"/>
    </source>
</evidence>
<dbReference type="Proteomes" id="UP000430843">
    <property type="component" value="Unassembled WGS sequence"/>
</dbReference>
<evidence type="ECO:0000313" key="5">
    <source>
        <dbReference type="Proteomes" id="UP000558475"/>
    </source>
</evidence>
<keyword evidence="4" id="KW-1185">Reference proteome</keyword>